<dbReference type="Pfam" id="PF00990">
    <property type="entry name" value="GGDEF"/>
    <property type="match status" value="1"/>
</dbReference>
<organism evidence="2">
    <name type="scientific">marine sediment metagenome</name>
    <dbReference type="NCBI Taxonomy" id="412755"/>
    <lineage>
        <taxon>unclassified sequences</taxon>
        <taxon>metagenomes</taxon>
        <taxon>ecological metagenomes</taxon>
    </lineage>
</organism>
<accession>A0A0F8ZRX7</accession>
<dbReference type="Gene3D" id="3.30.70.270">
    <property type="match status" value="1"/>
</dbReference>
<gene>
    <name evidence="2" type="ORF">LCGC14_2936810</name>
</gene>
<name>A0A0F8ZRX7_9ZZZZ</name>
<dbReference type="SUPFAM" id="SSF55073">
    <property type="entry name" value="Nucleotide cyclase"/>
    <property type="match status" value="1"/>
</dbReference>
<comment type="caution">
    <text evidence="2">The sequence shown here is derived from an EMBL/GenBank/DDBJ whole genome shotgun (WGS) entry which is preliminary data.</text>
</comment>
<reference evidence="2" key="1">
    <citation type="journal article" date="2015" name="Nature">
        <title>Complex archaea that bridge the gap between prokaryotes and eukaryotes.</title>
        <authorList>
            <person name="Spang A."/>
            <person name="Saw J.H."/>
            <person name="Jorgensen S.L."/>
            <person name="Zaremba-Niedzwiedzka K."/>
            <person name="Martijn J."/>
            <person name="Lind A.E."/>
            <person name="van Eijk R."/>
            <person name="Schleper C."/>
            <person name="Guy L."/>
            <person name="Ettema T.J."/>
        </authorList>
    </citation>
    <scope>NUCLEOTIDE SEQUENCE</scope>
</reference>
<feature type="domain" description="GGDEF" evidence="1">
    <location>
        <begin position="1"/>
        <end position="34"/>
    </location>
</feature>
<dbReference type="InterPro" id="IPR000160">
    <property type="entry name" value="GGDEF_dom"/>
</dbReference>
<evidence type="ECO:0000259" key="1">
    <source>
        <dbReference type="Pfam" id="PF00990"/>
    </source>
</evidence>
<dbReference type="EMBL" id="LAZR01058787">
    <property type="protein sequence ID" value="KKK69164.1"/>
    <property type="molecule type" value="Genomic_DNA"/>
</dbReference>
<evidence type="ECO:0000313" key="2">
    <source>
        <dbReference type="EMBL" id="KKK69164.1"/>
    </source>
</evidence>
<dbReference type="InterPro" id="IPR029787">
    <property type="entry name" value="Nucleotide_cyclase"/>
</dbReference>
<proteinExistence type="predicted"/>
<dbReference type="InterPro" id="IPR043128">
    <property type="entry name" value="Rev_trsase/Diguanyl_cyclase"/>
</dbReference>
<feature type="non-terminal residue" evidence="2">
    <location>
        <position position="1"/>
    </location>
</feature>
<sequence>EINDTRGHGEGDNFLRKASMRFKSILRNGDVIARRRYLEQELTKTEEHYGKARSAL</sequence>
<dbReference type="AlphaFoldDB" id="A0A0F8ZRX7"/>
<protein>
    <recommendedName>
        <fullName evidence="1">GGDEF domain-containing protein</fullName>
    </recommendedName>
</protein>